<keyword evidence="3" id="KW-1185">Reference proteome</keyword>
<accession>A0ABT4D093</accession>
<evidence type="ECO:0000313" key="2">
    <source>
        <dbReference type="EMBL" id="MCY6483595.1"/>
    </source>
</evidence>
<name>A0ABT4D093_9CLOT</name>
<dbReference type="Proteomes" id="UP001078443">
    <property type="component" value="Unassembled WGS sequence"/>
</dbReference>
<reference evidence="2" key="1">
    <citation type="submission" date="2022-12" db="EMBL/GenBank/DDBJ databases">
        <authorList>
            <person name="Wang J."/>
        </authorList>
    </citation>
    <scope>NUCLEOTIDE SEQUENCE</scope>
    <source>
        <strain evidence="2">HY-45-18</strain>
    </source>
</reference>
<organism evidence="2 3">
    <name type="scientific">Clostridium aestuarii</name>
    <dbReference type="NCBI Taxonomy" id="338193"/>
    <lineage>
        <taxon>Bacteria</taxon>
        <taxon>Bacillati</taxon>
        <taxon>Bacillota</taxon>
        <taxon>Clostridia</taxon>
        <taxon>Eubacteriales</taxon>
        <taxon>Clostridiaceae</taxon>
        <taxon>Clostridium</taxon>
    </lineage>
</organism>
<feature type="compositionally biased region" description="Basic and acidic residues" evidence="1">
    <location>
        <begin position="1"/>
        <end position="27"/>
    </location>
</feature>
<gene>
    <name evidence="2" type="ORF">OW763_04410</name>
</gene>
<dbReference type="RefSeq" id="WP_268039874.1">
    <property type="nucleotide sequence ID" value="NZ_JAPQER010000002.1"/>
</dbReference>
<dbReference type="EMBL" id="JAPQER010000002">
    <property type="protein sequence ID" value="MCY6483595.1"/>
    <property type="molecule type" value="Genomic_DNA"/>
</dbReference>
<protein>
    <submittedName>
        <fullName evidence="2">Uncharacterized protein</fullName>
    </submittedName>
</protein>
<sequence length="178" mass="20574">MKNSNKKNDDKCNIDNKDANVHNKNDNKNNNLNSEYLKELITKLNDINDEEDIRDNINEVCDNNIKCVAEKLADINIIRRELTKLRLNPAKITFYENDLVPLLRILEVLGLSSERLSVGASNLNSIPVSKVSKIKKMIELVYDINDQLEGVIEVLEDEIDIFLKIYECDLKKINRRCK</sequence>
<evidence type="ECO:0000313" key="3">
    <source>
        <dbReference type="Proteomes" id="UP001078443"/>
    </source>
</evidence>
<feature type="region of interest" description="Disordered" evidence="1">
    <location>
        <begin position="1"/>
        <end position="30"/>
    </location>
</feature>
<evidence type="ECO:0000256" key="1">
    <source>
        <dbReference type="SAM" id="MobiDB-lite"/>
    </source>
</evidence>
<comment type="caution">
    <text evidence="2">The sequence shown here is derived from an EMBL/GenBank/DDBJ whole genome shotgun (WGS) entry which is preliminary data.</text>
</comment>
<proteinExistence type="predicted"/>